<feature type="region of interest" description="Disordered" evidence="1">
    <location>
        <begin position="1"/>
        <end position="42"/>
    </location>
</feature>
<evidence type="ECO:0000313" key="2">
    <source>
        <dbReference type="EnsemblPlants" id="KQL23836"/>
    </source>
</evidence>
<dbReference type="Proteomes" id="UP000004995">
    <property type="component" value="Unassembled WGS sequence"/>
</dbReference>
<proteinExistence type="predicted"/>
<accession>K4A3T3</accession>
<dbReference type="HOGENOM" id="CLU_3261436_0_0_1"/>
<evidence type="ECO:0000256" key="1">
    <source>
        <dbReference type="SAM" id="MobiDB-lite"/>
    </source>
</evidence>
<dbReference type="AlphaFoldDB" id="K4A3T3"/>
<keyword evidence="3" id="KW-1185">Reference proteome</keyword>
<organism evidence="2 3">
    <name type="scientific">Setaria italica</name>
    <name type="common">Foxtail millet</name>
    <name type="synonym">Panicum italicum</name>
    <dbReference type="NCBI Taxonomy" id="4555"/>
    <lineage>
        <taxon>Eukaryota</taxon>
        <taxon>Viridiplantae</taxon>
        <taxon>Streptophyta</taxon>
        <taxon>Embryophyta</taxon>
        <taxon>Tracheophyta</taxon>
        <taxon>Spermatophyta</taxon>
        <taxon>Magnoliopsida</taxon>
        <taxon>Liliopsida</taxon>
        <taxon>Poales</taxon>
        <taxon>Poaceae</taxon>
        <taxon>PACMAD clade</taxon>
        <taxon>Panicoideae</taxon>
        <taxon>Panicodae</taxon>
        <taxon>Paniceae</taxon>
        <taxon>Cenchrinae</taxon>
        <taxon>Setaria</taxon>
    </lineage>
</organism>
<dbReference type="EnsemblPlants" id="KQL23836">
    <property type="protein sequence ID" value="KQL23836"/>
    <property type="gene ID" value="SETIT_033536mg"/>
</dbReference>
<feature type="compositionally biased region" description="Polar residues" evidence="1">
    <location>
        <begin position="1"/>
        <end position="13"/>
    </location>
</feature>
<protein>
    <submittedName>
        <fullName evidence="2">Uncharacterized protein</fullName>
    </submittedName>
</protein>
<dbReference type="InParanoid" id="K4A3T3"/>
<evidence type="ECO:0000313" key="3">
    <source>
        <dbReference type="Proteomes" id="UP000004995"/>
    </source>
</evidence>
<name>K4A3T3_SETIT</name>
<reference evidence="2" key="2">
    <citation type="submission" date="2018-08" db="UniProtKB">
        <authorList>
            <consortium name="EnsemblPlants"/>
        </authorList>
    </citation>
    <scope>IDENTIFICATION</scope>
    <source>
        <strain evidence="2">Yugu1</strain>
    </source>
</reference>
<sequence>MTRTPGPNKSPNLQLKHLHQGQRCSGTRQHPGPLSSAHVQIK</sequence>
<reference evidence="3" key="1">
    <citation type="journal article" date="2012" name="Nat. Biotechnol.">
        <title>Reference genome sequence of the model plant Setaria.</title>
        <authorList>
            <person name="Bennetzen J.L."/>
            <person name="Schmutz J."/>
            <person name="Wang H."/>
            <person name="Percifield R."/>
            <person name="Hawkins J."/>
            <person name="Pontaroli A.C."/>
            <person name="Estep M."/>
            <person name="Feng L."/>
            <person name="Vaughn J.N."/>
            <person name="Grimwood J."/>
            <person name="Jenkins J."/>
            <person name="Barry K."/>
            <person name="Lindquist E."/>
            <person name="Hellsten U."/>
            <person name="Deshpande S."/>
            <person name="Wang X."/>
            <person name="Wu X."/>
            <person name="Mitros T."/>
            <person name="Triplett J."/>
            <person name="Yang X."/>
            <person name="Ye C.Y."/>
            <person name="Mauro-Herrera M."/>
            <person name="Wang L."/>
            <person name="Li P."/>
            <person name="Sharma M."/>
            <person name="Sharma R."/>
            <person name="Ronald P.C."/>
            <person name="Panaud O."/>
            <person name="Kellogg E.A."/>
            <person name="Brutnell T.P."/>
            <person name="Doust A.N."/>
            <person name="Tuskan G.A."/>
            <person name="Rokhsar D."/>
            <person name="Devos K.M."/>
        </authorList>
    </citation>
    <scope>NUCLEOTIDE SEQUENCE [LARGE SCALE GENOMIC DNA]</scope>
    <source>
        <strain evidence="3">cv. Yugu1</strain>
    </source>
</reference>
<dbReference type="Gramene" id="KQL23836">
    <property type="protein sequence ID" value="KQL23836"/>
    <property type="gene ID" value="SETIT_033536mg"/>
</dbReference>
<dbReference type="EMBL" id="AGNK02000943">
    <property type="status" value="NOT_ANNOTATED_CDS"/>
    <property type="molecule type" value="Genomic_DNA"/>
</dbReference>